<dbReference type="OrthoDB" id="8118055at2759"/>
<feature type="active site" description="Proton donor" evidence="11">
    <location>
        <position position="374"/>
    </location>
</feature>
<dbReference type="InterPro" id="IPR050749">
    <property type="entry name" value="Glycosyl_Hydrolase_47"/>
</dbReference>
<evidence type="ECO:0000256" key="11">
    <source>
        <dbReference type="PIRSR" id="PIRSR601382-1"/>
    </source>
</evidence>
<dbReference type="UniPathway" id="UPA00378"/>
<evidence type="ECO:0000256" key="15">
    <source>
        <dbReference type="SAM" id="SignalP"/>
    </source>
</evidence>
<dbReference type="Gene3D" id="1.50.10.10">
    <property type="match status" value="2"/>
</dbReference>
<dbReference type="SUPFAM" id="SSF48225">
    <property type="entry name" value="Seven-hairpin glycosidases"/>
    <property type="match status" value="1"/>
</dbReference>
<evidence type="ECO:0000256" key="13">
    <source>
        <dbReference type="PIRSR" id="PIRSR601382-3"/>
    </source>
</evidence>
<name>A0A022WEY2_TRIRU</name>
<dbReference type="InterPro" id="IPR012341">
    <property type="entry name" value="6hp_glycosidase-like_sf"/>
</dbReference>
<feature type="active site" description="Proton donor" evidence="11">
    <location>
        <position position="122"/>
    </location>
</feature>
<protein>
    <recommendedName>
        <fullName evidence="14">alpha-1,2-Mannosidase</fullName>
        <ecNumber evidence="14">3.2.1.-</ecNumber>
    </recommendedName>
</protein>
<feature type="chain" id="PRO_5001510848" description="alpha-1,2-Mannosidase" evidence="15">
    <location>
        <begin position="19"/>
        <end position="534"/>
    </location>
</feature>
<comment type="similarity">
    <text evidence="3 14">Belongs to the glycosyl hydrolase 47 family.</text>
</comment>
<evidence type="ECO:0000256" key="5">
    <source>
        <dbReference type="ARBA" id="ARBA00022801"/>
    </source>
</evidence>
<keyword evidence="7" id="KW-0325">Glycoprotein</keyword>
<keyword evidence="6 13" id="KW-1015">Disulfide bond</keyword>
<dbReference type="InterPro" id="IPR036026">
    <property type="entry name" value="Seven-hairpin_glycosidases"/>
</dbReference>
<dbReference type="GO" id="GO:0005783">
    <property type="term" value="C:endoplasmic reticulum"/>
    <property type="evidence" value="ECO:0007669"/>
    <property type="project" value="TreeGrafter"/>
</dbReference>
<organism evidence="16">
    <name type="scientific">Trichophyton rubrum CBS 288.86</name>
    <dbReference type="NCBI Taxonomy" id="1215330"/>
    <lineage>
        <taxon>Eukaryota</taxon>
        <taxon>Fungi</taxon>
        <taxon>Dikarya</taxon>
        <taxon>Ascomycota</taxon>
        <taxon>Pezizomycotina</taxon>
        <taxon>Eurotiomycetes</taxon>
        <taxon>Eurotiomycetidae</taxon>
        <taxon>Onygenales</taxon>
        <taxon>Arthrodermataceae</taxon>
        <taxon>Trichophyton</taxon>
    </lineage>
</organism>
<comment type="catalytic activity">
    <reaction evidence="9">
        <text>N(4)-(alpha-D-Man-(1-&gt;2)-alpha-D-Man-(1-&gt;2)-alpha-D-Man-(1-&gt;3)-[alpha-D-Man-(1-&gt;3)-[alpha-D-Man-(1-&gt;2)-alpha-D-Man-(1-&gt;6)]-alpha-D-Man-(1-&gt;6)]-beta-D-Man-(1-&gt;4)-beta-D-GlcNAc-(1-&gt;4)-beta-D-GlcNAc)-L-asparaginyl-[protein] (N-glucan mannose isomer 8A1,2,3B1,3) + 3 H2O = N(4)-(alpha-D-Man-(1-&gt;3)-[alpha-D-Man-(1-&gt;3)-[alpha-D-Man-(1-&gt;6)]-alpha-D-Man-(1-&gt;6)]-beta-D-Man-(1-&gt;4)-beta-D-GlcNAc-(1-&gt;4)-beta-D-GlcNAc)-L-asparaginyl-[protein] (N-glucan mannose isomer 5A1,2) + 3 beta-D-mannose</text>
        <dbReference type="Rhea" id="RHEA:56028"/>
        <dbReference type="Rhea" id="RHEA-COMP:14358"/>
        <dbReference type="Rhea" id="RHEA-COMP:14367"/>
        <dbReference type="ChEBI" id="CHEBI:15377"/>
        <dbReference type="ChEBI" id="CHEBI:28563"/>
        <dbReference type="ChEBI" id="CHEBI:59087"/>
        <dbReference type="ChEBI" id="CHEBI:60628"/>
        <dbReference type="EC" id="3.2.1.113"/>
    </reaction>
</comment>
<evidence type="ECO:0000256" key="12">
    <source>
        <dbReference type="PIRSR" id="PIRSR601382-2"/>
    </source>
</evidence>
<evidence type="ECO:0000256" key="2">
    <source>
        <dbReference type="ARBA" id="ARBA00004922"/>
    </source>
</evidence>
<dbReference type="HOGENOM" id="CLU_003818_0_2_1"/>
<evidence type="ECO:0000256" key="3">
    <source>
        <dbReference type="ARBA" id="ARBA00007658"/>
    </source>
</evidence>
<dbReference type="AlphaFoldDB" id="A0A022WEY2"/>
<feature type="signal peptide" evidence="15">
    <location>
        <begin position="1"/>
        <end position="18"/>
    </location>
</feature>
<dbReference type="Pfam" id="PF01532">
    <property type="entry name" value="Glyco_hydro_47"/>
    <property type="match status" value="2"/>
</dbReference>
<dbReference type="GO" id="GO:0036503">
    <property type="term" value="P:ERAD pathway"/>
    <property type="evidence" value="ECO:0007669"/>
    <property type="project" value="UniProtKB-ARBA"/>
</dbReference>
<dbReference type="GO" id="GO:0005509">
    <property type="term" value="F:calcium ion binding"/>
    <property type="evidence" value="ECO:0007669"/>
    <property type="project" value="InterPro"/>
</dbReference>
<keyword evidence="12" id="KW-0479">Metal-binding</keyword>
<accession>A0A022WEY2</accession>
<feature type="binding site" evidence="12">
    <location>
        <position position="525"/>
    </location>
    <ligand>
        <name>Ca(2+)</name>
        <dbReference type="ChEBI" id="CHEBI:29108"/>
    </ligand>
</feature>
<dbReference type="Proteomes" id="UP000023758">
    <property type="component" value="Unassembled WGS sequence"/>
</dbReference>
<keyword evidence="5 14" id="KW-0378">Hydrolase</keyword>
<evidence type="ECO:0000256" key="10">
    <source>
        <dbReference type="ARBA" id="ARBA00048605"/>
    </source>
</evidence>
<feature type="active site" evidence="11">
    <location>
        <position position="408"/>
    </location>
</feature>
<evidence type="ECO:0000256" key="7">
    <source>
        <dbReference type="ARBA" id="ARBA00023180"/>
    </source>
</evidence>
<reference evidence="16" key="1">
    <citation type="submission" date="2014-02" db="EMBL/GenBank/DDBJ databases">
        <title>The Genome Sequence of Trichophyton rubrum (morphotype fischeri) CBS 288.86.</title>
        <authorList>
            <consortium name="The Broad Institute Genomics Platform"/>
            <person name="Cuomo C.A."/>
            <person name="White T.C."/>
            <person name="Graser Y."/>
            <person name="Martinez-Rossi N."/>
            <person name="Heitman J."/>
            <person name="Young S.K."/>
            <person name="Zeng Q."/>
            <person name="Gargeya S."/>
            <person name="Abouelleil A."/>
            <person name="Alvarado L."/>
            <person name="Chapman S.B."/>
            <person name="Gainer-Dewar J."/>
            <person name="Goldberg J."/>
            <person name="Griggs A."/>
            <person name="Gujja S."/>
            <person name="Hansen M."/>
            <person name="Howarth C."/>
            <person name="Imamovic A."/>
            <person name="Larimer J."/>
            <person name="Martinez D."/>
            <person name="Murphy C."/>
            <person name="Pearson M.D."/>
            <person name="Persinoti G."/>
            <person name="Poon T."/>
            <person name="Priest M."/>
            <person name="Roberts A.D."/>
            <person name="Saif S."/>
            <person name="Shea T.D."/>
            <person name="Sykes S.N."/>
            <person name="Wortman J."/>
            <person name="Nusbaum C."/>
            <person name="Birren B."/>
        </authorList>
    </citation>
    <scope>NUCLEOTIDE SEQUENCE [LARGE SCALE GENOMIC DNA]</scope>
    <source>
        <strain evidence="16">CBS 288.86</strain>
    </source>
</reference>
<dbReference type="PANTHER" id="PTHR11742">
    <property type="entry name" value="MANNOSYL-OLIGOSACCHARIDE ALPHA-1,2-MANNOSIDASE-RELATED"/>
    <property type="match status" value="1"/>
</dbReference>
<dbReference type="PANTHER" id="PTHR11742:SF101">
    <property type="entry name" value="MANNOSYL-OLIGOSACCHARIDE ALPHA-1,2-MANNOSIDASE 1B"/>
    <property type="match status" value="1"/>
</dbReference>
<feature type="active site" evidence="11">
    <location>
        <position position="266"/>
    </location>
</feature>
<evidence type="ECO:0000256" key="4">
    <source>
        <dbReference type="ARBA" id="ARBA00022729"/>
    </source>
</evidence>
<dbReference type="EMBL" id="KK207715">
    <property type="protein sequence ID" value="EZF56623.1"/>
    <property type="molecule type" value="Genomic_DNA"/>
</dbReference>
<dbReference type="PRINTS" id="PR00747">
    <property type="entry name" value="GLYHDRLASE47"/>
</dbReference>
<dbReference type="GO" id="GO:0004571">
    <property type="term" value="F:mannosyl-oligosaccharide 1,2-alpha-mannosidase activity"/>
    <property type="evidence" value="ECO:0007669"/>
    <property type="project" value="UniProtKB-EC"/>
</dbReference>
<dbReference type="GO" id="GO:0005975">
    <property type="term" value="P:carbohydrate metabolic process"/>
    <property type="evidence" value="ECO:0007669"/>
    <property type="project" value="InterPro"/>
</dbReference>
<dbReference type="InterPro" id="IPR001382">
    <property type="entry name" value="Glyco_hydro_47"/>
</dbReference>
<proteinExistence type="inferred from homology"/>
<feature type="disulfide bond" evidence="13">
    <location>
        <begin position="331"/>
        <end position="360"/>
    </location>
</feature>
<evidence type="ECO:0000256" key="14">
    <source>
        <dbReference type="RuleBase" id="RU361193"/>
    </source>
</evidence>
<dbReference type="FunFam" id="1.50.10.10:FF:000047">
    <property type="entry name" value="Mannosyl-oligosaccharide alpha-1,2-mannosidase"/>
    <property type="match status" value="1"/>
</dbReference>
<keyword evidence="8 14" id="KW-0326">Glycosidase</keyword>
<evidence type="ECO:0000256" key="6">
    <source>
        <dbReference type="ARBA" id="ARBA00023157"/>
    </source>
</evidence>
<evidence type="ECO:0000256" key="9">
    <source>
        <dbReference type="ARBA" id="ARBA00047669"/>
    </source>
</evidence>
<evidence type="ECO:0000256" key="1">
    <source>
        <dbReference type="ARBA" id="ARBA00001913"/>
    </source>
</evidence>
<evidence type="ECO:0000256" key="8">
    <source>
        <dbReference type="ARBA" id="ARBA00023295"/>
    </source>
</evidence>
<gene>
    <name evidence="16" type="ORF">H103_00983</name>
</gene>
<sequence>MRSLSFLGVSSLALSSLALPTMNQNQHRFVGLADLADEDKPQAIKDAFSHAWKGYMTYAYPMDELRPVSNGGSNPLNGWGATPVDALSTAIIMGLPDVVNQILDHISKIDFSKTDDLCSLFETTIRYLGGLISGYDLLKDSGAMNADPKKVDVLLKKAVELADVLKFSFNSTTGIPSNTLNIPKQITDGATSNGLATVGTLVLEWTRLSDLTNKEEYGKLAQKAEEYLLNPQPKSNEVFPGLVGGSINIQTGKFERASASWEGGDDSFYEYLIKMYVYDSSTFGKYKDRWVLAAQSTIEHLKSSPLLHPDTTFVGAWANGALVKSSQHLACFDGGNFILGGRELNRPDFTRFGLKLVDGCHKTYANTVTKIGPESWGWDEKNVPRDQASFFAKSGFYINSSGYVLRPEVIESFYYAYRVTGDKKVCILVILCTRVHMLLSRLISPRSKQYQQWIWDAFVAISETTKTDSGFSSISDVNAAKGGSKTDSQPSFFFAETLKYTYLAFSDEADWQISRSGKDKFVFNTEAHPIRVRN</sequence>
<evidence type="ECO:0000313" key="16">
    <source>
        <dbReference type="EMBL" id="EZF56623.1"/>
    </source>
</evidence>
<dbReference type="GO" id="GO:0016020">
    <property type="term" value="C:membrane"/>
    <property type="evidence" value="ECO:0007669"/>
    <property type="project" value="InterPro"/>
</dbReference>
<keyword evidence="4 15" id="KW-0732">Signal</keyword>
<comment type="pathway">
    <text evidence="2">Protein modification; protein glycosylation.</text>
</comment>
<keyword evidence="12" id="KW-0106">Calcium</keyword>
<comment type="cofactor">
    <cofactor evidence="1 12">
        <name>Ca(2+)</name>
        <dbReference type="ChEBI" id="CHEBI:29108"/>
    </cofactor>
</comment>
<comment type="catalytic activity">
    <reaction evidence="10">
        <text>N(4)-(alpha-D-Man-(1-&gt;2)-alpha-D-Man-(1-&gt;2)-alpha-D-Man-(1-&gt;3)-[alpha-D-Man-(1-&gt;2)-alpha-D-Man-(1-&gt;3)-[alpha-D-Man-(1-&gt;2)-alpha-D-Man-(1-&gt;6)]-alpha-D-Man-(1-&gt;6)]-beta-D-Man-(1-&gt;4)-beta-D-GlcNAc-(1-&gt;4)-beta-D-GlcNAc)-L-asparaginyl-[protein] (N-glucan mannose isomer 9A1,2,3B1,2,3) + 4 H2O = N(4)-(alpha-D-Man-(1-&gt;3)-[alpha-D-Man-(1-&gt;3)-[alpha-D-Man-(1-&gt;6)]-alpha-D-Man-(1-&gt;6)]-beta-D-Man-(1-&gt;4)-beta-D-GlcNAc-(1-&gt;4)-beta-D-GlcNAc)-L-asparaginyl-[protein] (N-glucan mannose isomer 5A1,2) + 4 beta-D-mannose</text>
        <dbReference type="Rhea" id="RHEA:56008"/>
        <dbReference type="Rhea" id="RHEA-COMP:14356"/>
        <dbReference type="Rhea" id="RHEA-COMP:14367"/>
        <dbReference type="ChEBI" id="CHEBI:15377"/>
        <dbReference type="ChEBI" id="CHEBI:28563"/>
        <dbReference type="ChEBI" id="CHEBI:59087"/>
        <dbReference type="ChEBI" id="CHEBI:139493"/>
        <dbReference type="EC" id="3.2.1.113"/>
    </reaction>
</comment>
<dbReference type="EC" id="3.2.1.-" evidence="14"/>